<feature type="region of interest" description="Disordered" evidence="1">
    <location>
        <begin position="1555"/>
        <end position="1599"/>
    </location>
</feature>
<dbReference type="Proteomes" id="UP000030765">
    <property type="component" value="Unassembled WGS sequence"/>
</dbReference>
<protein>
    <submittedName>
        <fullName evidence="2">AGAP005803-PA-like protein</fullName>
    </submittedName>
</protein>
<feature type="region of interest" description="Disordered" evidence="1">
    <location>
        <begin position="864"/>
        <end position="920"/>
    </location>
</feature>
<feature type="compositionally biased region" description="Low complexity" evidence="1">
    <location>
        <begin position="1340"/>
        <end position="1374"/>
    </location>
</feature>
<feature type="compositionally biased region" description="Gly residues" evidence="1">
    <location>
        <begin position="334"/>
        <end position="343"/>
    </location>
</feature>
<feature type="region of interest" description="Disordered" evidence="1">
    <location>
        <begin position="564"/>
        <end position="602"/>
    </location>
</feature>
<dbReference type="EMBL" id="ATLV01023022">
    <property type="status" value="NOT_ANNOTATED_CDS"/>
    <property type="molecule type" value="Genomic_DNA"/>
</dbReference>
<proteinExistence type="predicted"/>
<accession>A0A084WDI2</accession>
<feature type="compositionally biased region" description="Low complexity" evidence="1">
    <location>
        <begin position="233"/>
        <end position="251"/>
    </location>
</feature>
<dbReference type="OrthoDB" id="10046062at2759"/>
<feature type="compositionally biased region" description="Polar residues" evidence="1">
    <location>
        <begin position="1481"/>
        <end position="1503"/>
    </location>
</feature>
<feature type="compositionally biased region" description="Polar residues" evidence="1">
    <location>
        <begin position="680"/>
        <end position="696"/>
    </location>
</feature>
<feature type="compositionally biased region" description="Basic and acidic residues" evidence="1">
    <location>
        <begin position="776"/>
        <end position="799"/>
    </location>
</feature>
<feature type="region of interest" description="Disordered" evidence="1">
    <location>
        <begin position="1474"/>
        <end position="1504"/>
    </location>
</feature>
<organism evidence="2">
    <name type="scientific">Anopheles sinensis</name>
    <name type="common">Mosquito</name>
    <dbReference type="NCBI Taxonomy" id="74873"/>
    <lineage>
        <taxon>Eukaryota</taxon>
        <taxon>Metazoa</taxon>
        <taxon>Ecdysozoa</taxon>
        <taxon>Arthropoda</taxon>
        <taxon>Hexapoda</taxon>
        <taxon>Insecta</taxon>
        <taxon>Pterygota</taxon>
        <taxon>Neoptera</taxon>
        <taxon>Endopterygota</taxon>
        <taxon>Diptera</taxon>
        <taxon>Nematocera</taxon>
        <taxon>Culicoidea</taxon>
        <taxon>Culicidae</taxon>
        <taxon>Anophelinae</taxon>
        <taxon>Anopheles</taxon>
    </lineage>
</organism>
<feature type="compositionally biased region" description="Low complexity" evidence="1">
    <location>
        <begin position="1274"/>
        <end position="1294"/>
    </location>
</feature>
<feature type="compositionally biased region" description="Polar residues" evidence="1">
    <location>
        <begin position="362"/>
        <end position="380"/>
    </location>
</feature>
<feature type="region of interest" description="Disordered" evidence="1">
    <location>
        <begin position="1617"/>
        <end position="1637"/>
    </location>
</feature>
<feature type="compositionally biased region" description="Polar residues" evidence="1">
    <location>
        <begin position="810"/>
        <end position="826"/>
    </location>
</feature>
<dbReference type="PANTHER" id="PTHR16148">
    <property type="entry name" value="NF-KAPPA-B-REPRESSING FACTOR-RELATED"/>
    <property type="match status" value="1"/>
</dbReference>
<dbReference type="GO" id="GO:0005654">
    <property type="term" value="C:nucleoplasm"/>
    <property type="evidence" value="ECO:0007669"/>
    <property type="project" value="TreeGrafter"/>
</dbReference>
<feature type="compositionally biased region" description="Polar residues" evidence="1">
    <location>
        <begin position="1416"/>
        <end position="1429"/>
    </location>
</feature>
<feature type="compositionally biased region" description="Polar residues" evidence="1">
    <location>
        <begin position="1375"/>
        <end position="1394"/>
    </location>
</feature>
<sequence>MGKCASKQPAPGLNEFGSSPYLAICSEDDILYINVGQSESKKASKKAAAAAAAADGLHTKGTAMSFGFKKHKVHQSGGTIGATGKLPPNGGAKVGGTGTATETAVPGAVANQIKKFNANGNLLPGTALEREKAERELVQATVITNPGVDAVLSDKNGNTGSIDSVEDTGGNGGGRNSSTGRSTPRLQPAKKDSHGAPYRSNRFGFRTNNIVRPASVGLQPRVANGDFDKHSANNNNNNNNNNNIHTTNNNSNNVYVVTDKRRSKSASSAASARTTFTPLPAPTAGVASGGTAGPAMTLHQHAYGGGASALHRPLPKYQAPGTKINQPVGAPDSNGGGGGGDVGGTYQQPVTKCNQGEHKNTQHSASTQRQTGHQPHQYTPASEAGQNALAAGGLHAKPPAQPASAAKLGQQEPMVASKFTLHTSSLPKPQYPVSISLAGTTSGPVASSRYTMDTKGAKHAVNVSRKEFANTSAAGAPALEDTTTTTTSSIRMPRQRYRNLEMVMSGRHKFEVRDLEALTTEPIVPLPLPELPSAFGSTANQRTAPLSGLIRSTELAASASATTAKAGGDGAGMMLDSTSTRCPSDGESFEEEKLLRDKNSSEKSLKGALIKELAEQSVESKSSSPGSSRASWCNAGEALASKDFGSLSLSSSEESRAGKNGPSQKPQAPAHDEGDEEDVSSVTITAGNPSAFSSMSAPVPMDVSTNLDSVSEVQISFTDPGTDPLASSETDVPKQMYRNEQSKFAEMAAAISDVLLLDDETSPTDSLVSSCTENSDDAKKPRPSKKVAENSKEKEKDIDEISPELDELTSPVSPGTPTHASNSLSLSDGGRDFLIDDEIADQPGLVFDEGSTLDLGSLNLNLGSQNTDTPTLKDSHNRPNAAGAHHTGTAKNGPPVPKPRKVMPAAYESPALSRKSTRSGNRMLRAESLDTLSPCDSIASDDFMLDFDCNSSMDSIDRVARSSVGGSATGLHSMDELQLWSELENKGGHIIREWSSLLRSNPNSMTNSFNNNHNTSRESITSTQLTCGRIRMGGGTTGLGWWIRTAHVSQLPARARLLTRRLQNNATPTNGSESPRSIDSLPRRTFAGAYKTATLSQFHHLANSNNNNGNGCTDSGSTATNSAEDLTLLDKSLRNSMLQDVVHFKKQLVRLRRILQETDTLNPFENNNGQFFTTAAAVAAATAGNNGNGPTTVDASNGGLGDSNRQQEQGVLIRESGVAALALLEDQRQELADLRRQVVYLQGELTTKDRTIRQQQNLIEKYEAERERQGTSNGSMEAATGSGSGMAATTTETSAGDRNHSETISQATQTERLRPVSFGGQEGLGSRNEHSTTPKNGLRTPTAANNSSSSSSSPNHSQTPPSSTTTNGPSSSANRSTPSKTQISSVYTQLSSVRHSLAGSSAPSTPTGPGAPTTALRRTSLGSSHNLSSFGLHGSPSPGSKPVRTTHIGTLAATGRQPTHGDRIPVLERNGTAKHTKVAPNRTTPSAQMNGTIPTGSSPSKPNGLNGMAKRTTATIIRPPSSFGANIVPLDAQQAMLKSKSAPATPLVPNGKLLTAPATGNATDTTLNHPVTVNGRAEASGENDSSGRETSDECESDKDSVINGVILGAVKLLPNGPAGCSDGSTTIGSTPNGIVGH</sequence>
<dbReference type="GO" id="GO:0005730">
    <property type="term" value="C:nucleolus"/>
    <property type="evidence" value="ECO:0007669"/>
    <property type="project" value="TreeGrafter"/>
</dbReference>
<dbReference type="PANTHER" id="PTHR16148:SF14">
    <property type="entry name" value="MYND-TYPE DOMAIN-CONTAINING PROTEIN"/>
    <property type="match status" value="1"/>
</dbReference>
<feature type="region of interest" description="Disordered" evidence="1">
    <location>
        <begin position="1062"/>
        <end position="1081"/>
    </location>
</feature>
<dbReference type="EMBL" id="KE525339">
    <property type="protein sequence ID" value="KFB48276.1"/>
    <property type="molecule type" value="Genomic_DNA"/>
</dbReference>
<keyword evidence="4" id="KW-1185">Reference proteome</keyword>
<name>A0A084WDI2_ANOSI</name>
<evidence type="ECO:0000256" key="1">
    <source>
        <dbReference type="SAM" id="MobiDB-lite"/>
    </source>
</evidence>
<evidence type="ECO:0000313" key="3">
    <source>
        <dbReference type="EnsemblMetazoa" id="ASIC016402-PA"/>
    </source>
</evidence>
<evidence type="ECO:0000313" key="2">
    <source>
        <dbReference type="EMBL" id="KFB48276.1"/>
    </source>
</evidence>
<feature type="compositionally biased region" description="Low complexity" evidence="1">
    <location>
        <begin position="564"/>
        <end position="576"/>
    </location>
</feature>
<feature type="region of interest" description="Disordered" evidence="1">
    <location>
        <begin position="149"/>
        <end position="203"/>
    </location>
</feature>
<dbReference type="VEuPathDB" id="VectorBase:ASIC016402"/>
<feature type="compositionally biased region" description="Basic and acidic residues" evidence="1">
    <location>
        <begin position="591"/>
        <end position="602"/>
    </location>
</feature>
<feature type="region of interest" description="Disordered" evidence="1">
    <location>
        <begin position="1263"/>
        <end position="1445"/>
    </location>
</feature>
<feature type="compositionally biased region" description="Polar residues" evidence="1">
    <location>
        <begin position="1558"/>
        <end position="1571"/>
    </location>
</feature>
<feature type="region of interest" description="Disordered" evidence="1">
    <location>
        <begin position="646"/>
        <end position="697"/>
    </location>
</feature>
<feature type="region of interest" description="Disordered" evidence="1">
    <location>
        <begin position="216"/>
        <end position="251"/>
    </location>
</feature>
<feature type="region of interest" description="Disordered" evidence="1">
    <location>
        <begin position="761"/>
        <end position="827"/>
    </location>
</feature>
<feature type="region of interest" description="Disordered" evidence="1">
    <location>
        <begin position="319"/>
        <end position="381"/>
    </location>
</feature>
<feature type="compositionally biased region" description="Polar residues" evidence="1">
    <location>
        <begin position="763"/>
        <end position="773"/>
    </location>
</feature>
<gene>
    <name evidence="2" type="ORF">ZHAS_00016402</name>
</gene>
<reference evidence="3" key="2">
    <citation type="submission" date="2020-05" db="UniProtKB">
        <authorList>
            <consortium name="EnsemblMetazoa"/>
        </authorList>
    </citation>
    <scope>IDENTIFICATION</scope>
</reference>
<feature type="compositionally biased region" description="Low complexity" evidence="1">
    <location>
        <begin position="1398"/>
        <end position="1415"/>
    </location>
</feature>
<evidence type="ECO:0000313" key="4">
    <source>
        <dbReference type="Proteomes" id="UP000030765"/>
    </source>
</evidence>
<feature type="compositionally biased region" description="Polar residues" evidence="1">
    <location>
        <begin position="345"/>
        <end position="354"/>
    </location>
</feature>
<dbReference type="EnsemblMetazoa" id="ASIC016402-RA">
    <property type="protein sequence ID" value="ASIC016402-PA"/>
    <property type="gene ID" value="ASIC016402"/>
</dbReference>
<dbReference type="OMA" id="HMANANG"/>
<feature type="compositionally biased region" description="Polar residues" evidence="1">
    <location>
        <begin position="1622"/>
        <end position="1637"/>
    </location>
</feature>
<reference evidence="2 4" key="1">
    <citation type="journal article" date="2014" name="BMC Genomics">
        <title>Genome sequence of Anopheles sinensis provides insight into genetics basis of mosquito competence for malaria parasites.</title>
        <authorList>
            <person name="Zhou D."/>
            <person name="Zhang D."/>
            <person name="Ding G."/>
            <person name="Shi L."/>
            <person name="Hou Q."/>
            <person name="Ye Y."/>
            <person name="Xu Y."/>
            <person name="Zhou H."/>
            <person name="Xiong C."/>
            <person name="Li S."/>
            <person name="Yu J."/>
            <person name="Hong S."/>
            <person name="Yu X."/>
            <person name="Zou P."/>
            <person name="Chen C."/>
            <person name="Chang X."/>
            <person name="Wang W."/>
            <person name="Lv Y."/>
            <person name="Sun Y."/>
            <person name="Ma L."/>
            <person name="Shen B."/>
            <person name="Zhu C."/>
        </authorList>
    </citation>
    <scope>NUCLEOTIDE SEQUENCE [LARGE SCALE GENOMIC DNA]</scope>
</reference>
<feature type="compositionally biased region" description="Polar residues" evidence="1">
    <location>
        <begin position="1068"/>
        <end position="1077"/>
    </location>
</feature>